<protein>
    <submittedName>
        <fullName evidence="1">Uncharacterized protein</fullName>
    </submittedName>
</protein>
<reference evidence="1" key="2">
    <citation type="journal article" date="2015" name="Genome Biol.">
        <title>Comparative genomics of Steinernema reveals deeply conserved gene regulatory networks.</title>
        <authorList>
            <person name="Dillman A.R."/>
            <person name="Macchietto M."/>
            <person name="Porter C.F."/>
            <person name="Rogers A."/>
            <person name="Williams B."/>
            <person name="Antoshechkin I."/>
            <person name="Lee M.M."/>
            <person name="Goodwin Z."/>
            <person name="Lu X."/>
            <person name="Lewis E.E."/>
            <person name="Goodrich-Blair H."/>
            <person name="Stock S.P."/>
            <person name="Adams B.J."/>
            <person name="Sternberg P.W."/>
            <person name="Mortazavi A."/>
        </authorList>
    </citation>
    <scope>NUCLEOTIDE SEQUENCE [LARGE SCALE GENOMIC DNA]</scope>
    <source>
        <strain evidence="1">ALL</strain>
    </source>
</reference>
<organism evidence="1">
    <name type="scientific">Steinernema carpocapsae</name>
    <name type="common">Entomopathogenic nematode</name>
    <dbReference type="NCBI Taxonomy" id="34508"/>
    <lineage>
        <taxon>Eukaryota</taxon>
        <taxon>Metazoa</taxon>
        <taxon>Ecdysozoa</taxon>
        <taxon>Nematoda</taxon>
        <taxon>Chromadorea</taxon>
        <taxon>Rhabditida</taxon>
        <taxon>Tylenchina</taxon>
        <taxon>Panagrolaimomorpha</taxon>
        <taxon>Strongyloidoidea</taxon>
        <taxon>Steinernematidae</taxon>
        <taxon>Steinernema</taxon>
    </lineage>
</organism>
<dbReference type="AlphaFoldDB" id="A0A4U8VA34"/>
<gene>
    <name evidence="1" type="ORF">L596_006405</name>
</gene>
<dbReference type="EMBL" id="AZBU02000001">
    <property type="protein sequence ID" value="TMS39958.1"/>
    <property type="molecule type" value="Genomic_DNA"/>
</dbReference>
<proteinExistence type="predicted"/>
<reference evidence="1" key="3">
    <citation type="journal article" date="2019" name="G3 (Bethesda)">
        <title>Hybrid Assembly of the Genome of the Entomopathogenic Nematode Steinernema carpocapsae Identifies the X-Chromosome.</title>
        <authorList>
            <person name="Serra L."/>
            <person name="Macchietto M."/>
            <person name="Macias-Munoz A."/>
            <person name="McGill C.J."/>
            <person name="Rodriguez I.M."/>
            <person name="Rodriguez B."/>
            <person name="Murad R."/>
            <person name="Mortazavi A."/>
        </authorList>
    </citation>
    <scope>NUCLEOTIDE SEQUENCE [LARGE SCALE GENOMIC DNA]</scope>
    <source>
        <strain evidence="1">ALL</strain>
    </source>
</reference>
<name>A0A4U8VA34_STECR</name>
<comment type="caution">
    <text evidence="1">The sequence shown here is derived from an EMBL/GenBank/DDBJ whole genome shotgun (WGS) entry which is preliminary data.</text>
</comment>
<sequence length="85" mass="9721">MILGARALTVLSPKRRYISQTVYRANRSVSIKEFRLIIRVRRQPDSISEISLGSINTIAAWDELNGQGVKFQAKSLQTESRHYET</sequence>
<reference evidence="1" key="1">
    <citation type="submission" date="2013-11" db="EMBL/GenBank/DDBJ databases">
        <authorList>
            <person name="Sternberg P."/>
            <person name="Dillman A."/>
            <person name="Macchietto M."/>
        </authorList>
    </citation>
    <scope>NUCLEOTIDE SEQUENCE</scope>
    <source>
        <strain evidence="1">ALL</strain>
    </source>
</reference>
<accession>A0A4U8VA34</accession>
<evidence type="ECO:0000313" key="1">
    <source>
        <dbReference type="EMBL" id="TMS39958.1"/>
    </source>
</evidence>